<dbReference type="Proteomes" id="UP001596447">
    <property type="component" value="Unassembled WGS sequence"/>
</dbReference>
<dbReference type="EMBL" id="JBHTAR010000011">
    <property type="protein sequence ID" value="MFC7201646.1"/>
    <property type="molecule type" value="Genomic_DNA"/>
</dbReference>
<proteinExistence type="predicted"/>
<accession>A0ABD5Z8Y7</accession>
<dbReference type="RefSeq" id="WP_279528385.1">
    <property type="nucleotide sequence ID" value="NZ_CP122312.1"/>
</dbReference>
<evidence type="ECO:0000313" key="1">
    <source>
        <dbReference type="EMBL" id="MFC7201646.1"/>
    </source>
</evidence>
<comment type="caution">
    <text evidence="1">The sequence shown here is derived from an EMBL/GenBank/DDBJ whole genome shotgun (WGS) entry which is preliminary data.</text>
</comment>
<protein>
    <recommendedName>
        <fullName evidence="3">Small CPxCG-related zinc finger protein</fullName>
    </recommendedName>
</protein>
<name>A0ABD5Z8Y7_9EURY</name>
<keyword evidence="2" id="KW-1185">Reference proteome</keyword>
<reference evidence="1 2" key="1">
    <citation type="journal article" date="2019" name="Int. J. Syst. Evol. Microbiol.">
        <title>The Global Catalogue of Microorganisms (GCM) 10K type strain sequencing project: providing services to taxonomists for standard genome sequencing and annotation.</title>
        <authorList>
            <consortium name="The Broad Institute Genomics Platform"/>
            <consortium name="The Broad Institute Genome Sequencing Center for Infectious Disease"/>
            <person name="Wu L."/>
            <person name="Ma J."/>
        </authorList>
    </citation>
    <scope>NUCLEOTIDE SEQUENCE [LARGE SCALE GENOMIC DNA]</scope>
    <source>
        <strain evidence="1 2">XZGYJ-43</strain>
    </source>
</reference>
<gene>
    <name evidence="1" type="ORF">ACFQJ9_19910</name>
</gene>
<dbReference type="AlphaFoldDB" id="A0ABD5Z8Y7"/>
<evidence type="ECO:0008006" key="3">
    <source>
        <dbReference type="Google" id="ProtNLM"/>
    </source>
</evidence>
<evidence type="ECO:0000313" key="2">
    <source>
        <dbReference type="Proteomes" id="UP001596447"/>
    </source>
</evidence>
<sequence length="94" mass="10597">MVSSRTATALVGLLASLAISVVAWVYFDTLFLFLFVPFIPFLLSRGGETPEQPPVRECPTCGFRTRDPNYDYCPRDGTELDVVEDAGDEEWRFD</sequence>
<organism evidence="1 2">
    <name type="scientific">Halospeciosus flavus</name>
    <dbReference type="NCBI Taxonomy" id="3032283"/>
    <lineage>
        <taxon>Archaea</taxon>
        <taxon>Methanobacteriati</taxon>
        <taxon>Methanobacteriota</taxon>
        <taxon>Stenosarchaea group</taxon>
        <taxon>Halobacteria</taxon>
        <taxon>Halobacteriales</taxon>
        <taxon>Halobacteriaceae</taxon>
        <taxon>Halospeciosus</taxon>
    </lineage>
</organism>